<keyword evidence="4" id="KW-1185">Reference proteome</keyword>
<evidence type="ECO:0000256" key="1">
    <source>
        <dbReference type="SAM" id="MobiDB-lite"/>
    </source>
</evidence>
<dbReference type="AlphaFoldDB" id="A0A7G9G150"/>
<protein>
    <submittedName>
        <fullName evidence="3">Nucleoside recognition protein</fullName>
    </submittedName>
</protein>
<name>A0A7G9G150_9FIRM</name>
<dbReference type="KEGG" id="qdo:H9Q78_08590"/>
<keyword evidence="2" id="KW-0472">Membrane</keyword>
<dbReference type="EMBL" id="CP060634">
    <property type="protein sequence ID" value="QNM04532.1"/>
    <property type="molecule type" value="Genomic_DNA"/>
</dbReference>
<dbReference type="RefSeq" id="WP_249300994.1">
    <property type="nucleotide sequence ID" value="NZ_CP060634.1"/>
</dbReference>
<feature type="region of interest" description="Disordered" evidence="1">
    <location>
        <begin position="123"/>
        <end position="156"/>
    </location>
</feature>
<dbReference type="Proteomes" id="UP000515823">
    <property type="component" value="Chromosome"/>
</dbReference>
<feature type="transmembrane region" description="Helical" evidence="2">
    <location>
        <begin position="198"/>
        <end position="220"/>
    </location>
</feature>
<organism evidence="3 4">
    <name type="scientific">Qiania dongpingensis</name>
    <dbReference type="NCBI Taxonomy" id="2763669"/>
    <lineage>
        <taxon>Bacteria</taxon>
        <taxon>Bacillati</taxon>
        <taxon>Bacillota</taxon>
        <taxon>Clostridia</taxon>
        <taxon>Lachnospirales</taxon>
        <taxon>Lachnospiraceae</taxon>
        <taxon>Qiania</taxon>
    </lineage>
</organism>
<evidence type="ECO:0000313" key="4">
    <source>
        <dbReference type="Proteomes" id="UP000515823"/>
    </source>
</evidence>
<keyword evidence="2" id="KW-1133">Transmembrane helix</keyword>
<feature type="transmembrane region" description="Helical" evidence="2">
    <location>
        <begin position="37"/>
        <end position="58"/>
    </location>
</feature>
<gene>
    <name evidence="3" type="ORF">H9Q78_08590</name>
</gene>
<reference evidence="3 4" key="1">
    <citation type="submission" date="2020-08" db="EMBL/GenBank/DDBJ databases">
        <authorList>
            <person name="Liu C."/>
            <person name="Sun Q."/>
        </authorList>
    </citation>
    <scope>NUCLEOTIDE SEQUENCE [LARGE SCALE GENOMIC DNA]</scope>
    <source>
        <strain evidence="3 4">NSJ-38</strain>
    </source>
</reference>
<evidence type="ECO:0000313" key="3">
    <source>
        <dbReference type="EMBL" id="QNM04532.1"/>
    </source>
</evidence>
<proteinExistence type="predicted"/>
<keyword evidence="2" id="KW-0812">Transmembrane</keyword>
<feature type="transmembrane region" description="Helical" evidence="2">
    <location>
        <begin position="168"/>
        <end position="186"/>
    </location>
</feature>
<accession>A0A7G9G150</accession>
<evidence type="ECO:0000256" key="2">
    <source>
        <dbReference type="SAM" id="Phobius"/>
    </source>
</evidence>
<sequence length="225" mass="23854">MLNYLWGAMLILGIVWGVLLGRPAELTDGILTGAKDAVSLCITMAGVMAFWTGMMEVAKEAGIIQKITRLLRPFVGFMFPDIPPGHKARDEISTNIVANVMGLGWAATPAGLKAMESLEELEEERRNGAAVGSDGGNERGRTAGTGERLRGRRKAVPRGTASTEMCTFLILNISSLQLIPINMIAYRAQYGAVNPTAIVAPAILATLVSTAAGVAFAKIAGVRKK</sequence>